<reference evidence="2" key="1">
    <citation type="submission" date="2006-10" db="EMBL/GenBank/DDBJ databases">
        <authorList>
            <person name="Amadeo P."/>
            <person name="Zhao Q."/>
            <person name="Wortman J."/>
            <person name="Fraser-Liggett C."/>
            <person name="Carlton J."/>
        </authorList>
    </citation>
    <scope>NUCLEOTIDE SEQUENCE</scope>
    <source>
        <strain evidence="2">G3</strain>
    </source>
</reference>
<keyword evidence="3" id="KW-1185">Reference proteome</keyword>
<evidence type="ECO:0000256" key="1">
    <source>
        <dbReference type="SAM" id="MobiDB-lite"/>
    </source>
</evidence>
<dbReference type="AlphaFoldDB" id="A2G7J1"/>
<evidence type="ECO:0000313" key="2">
    <source>
        <dbReference type="EMBL" id="EAX86881.1"/>
    </source>
</evidence>
<feature type="compositionally biased region" description="Basic and acidic residues" evidence="1">
    <location>
        <begin position="1"/>
        <end position="13"/>
    </location>
</feature>
<evidence type="ECO:0000313" key="3">
    <source>
        <dbReference type="Proteomes" id="UP000001542"/>
    </source>
</evidence>
<name>A2G7J1_TRIV3</name>
<dbReference type="Proteomes" id="UP000001542">
    <property type="component" value="Unassembled WGS sequence"/>
</dbReference>
<feature type="region of interest" description="Disordered" evidence="1">
    <location>
        <begin position="1"/>
        <end position="54"/>
    </location>
</feature>
<dbReference type="InParanoid" id="A2G7J1"/>
<dbReference type="RefSeq" id="XP_001299811.1">
    <property type="nucleotide sequence ID" value="XM_001299810.1"/>
</dbReference>
<dbReference type="KEGG" id="tva:4744529"/>
<sequence length="73" mass="8050">MCKEADDNNKNDEPVVPIIPEGLPEPIKQAERPEQAVKVPKHTVTAPDSENPGKITQFQDLALSDIQENTKAM</sequence>
<proteinExistence type="predicted"/>
<dbReference type="VEuPathDB" id="TrichDB:TVAGG3_0863670"/>
<reference evidence="2" key="2">
    <citation type="journal article" date="2007" name="Science">
        <title>Draft genome sequence of the sexually transmitted pathogen Trichomonas vaginalis.</title>
        <authorList>
            <person name="Carlton J.M."/>
            <person name="Hirt R.P."/>
            <person name="Silva J.C."/>
            <person name="Delcher A.L."/>
            <person name="Schatz M."/>
            <person name="Zhao Q."/>
            <person name="Wortman J.R."/>
            <person name="Bidwell S.L."/>
            <person name="Alsmark U.C.M."/>
            <person name="Besteiro S."/>
            <person name="Sicheritz-Ponten T."/>
            <person name="Noel C.J."/>
            <person name="Dacks J.B."/>
            <person name="Foster P.G."/>
            <person name="Simillion C."/>
            <person name="Van de Peer Y."/>
            <person name="Miranda-Saavedra D."/>
            <person name="Barton G.J."/>
            <person name="Westrop G.D."/>
            <person name="Mueller S."/>
            <person name="Dessi D."/>
            <person name="Fiori P.L."/>
            <person name="Ren Q."/>
            <person name="Paulsen I."/>
            <person name="Zhang H."/>
            <person name="Bastida-Corcuera F.D."/>
            <person name="Simoes-Barbosa A."/>
            <person name="Brown M.T."/>
            <person name="Hayes R.D."/>
            <person name="Mukherjee M."/>
            <person name="Okumura C.Y."/>
            <person name="Schneider R."/>
            <person name="Smith A.J."/>
            <person name="Vanacova S."/>
            <person name="Villalvazo M."/>
            <person name="Haas B.J."/>
            <person name="Pertea M."/>
            <person name="Feldblyum T.V."/>
            <person name="Utterback T.R."/>
            <person name="Shu C.L."/>
            <person name="Osoegawa K."/>
            <person name="de Jong P.J."/>
            <person name="Hrdy I."/>
            <person name="Horvathova L."/>
            <person name="Zubacova Z."/>
            <person name="Dolezal P."/>
            <person name="Malik S.B."/>
            <person name="Logsdon J.M. Jr."/>
            <person name="Henze K."/>
            <person name="Gupta A."/>
            <person name="Wang C.C."/>
            <person name="Dunne R.L."/>
            <person name="Upcroft J.A."/>
            <person name="Upcroft P."/>
            <person name="White O."/>
            <person name="Salzberg S.L."/>
            <person name="Tang P."/>
            <person name="Chiu C.-H."/>
            <person name="Lee Y.-S."/>
            <person name="Embley T.M."/>
            <person name="Coombs G.H."/>
            <person name="Mottram J.C."/>
            <person name="Tachezy J."/>
            <person name="Fraser-Liggett C.M."/>
            <person name="Johnson P.J."/>
        </authorList>
    </citation>
    <scope>NUCLEOTIDE SEQUENCE [LARGE SCALE GENOMIC DNA]</scope>
    <source>
        <strain evidence="2">G3</strain>
    </source>
</reference>
<gene>
    <name evidence="2" type="ORF">TVAG_135710</name>
</gene>
<accession>A2G7J1</accession>
<dbReference type="EMBL" id="DS114553">
    <property type="protein sequence ID" value="EAX86881.1"/>
    <property type="molecule type" value="Genomic_DNA"/>
</dbReference>
<dbReference type="VEuPathDB" id="TrichDB:TVAG_135710"/>
<protein>
    <submittedName>
        <fullName evidence="2">Uncharacterized protein</fullName>
    </submittedName>
</protein>
<organism evidence="2 3">
    <name type="scientific">Trichomonas vaginalis (strain ATCC PRA-98 / G3)</name>
    <dbReference type="NCBI Taxonomy" id="412133"/>
    <lineage>
        <taxon>Eukaryota</taxon>
        <taxon>Metamonada</taxon>
        <taxon>Parabasalia</taxon>
        <taxon>Trichomonadida</taxon>
        <taxon>Trichomonadidae</taxon>
        <taxon>Trichomonas</taxon>
    </lineage>
</organism>